<dbReference type="EMBL" id="KQ965127">
    <property type="protein sequence ID" value="KXN64843.1"/>
    <property type="molecule type" value="Genomic_DNA"/>
</dbReference>
<gene>
    <name evidence="1" type="ORF">CONCODRAFT_13826</name>
</gene>
<evidence type="ECO:0000313" key="2">
    <source>
        <dbReference type="Proteomes" id="UP000070444"/>
    </source>
</evidence>
<protein>
    <submittedName>
        <fullName evidence="1">Uncharacterized protein</fullName>
    </submittedName>
</protein>
<name>A0A137NQ13_CONC2</name>
<sequence>MPNYPTKSITSSKLPTTINLNTRLINPKLTKSSMNMQIVKSIRTDVKEQHWFQ</sequence>
<keyword evidence="2" id="KW-1185">Reference proteome</keyword>
<evidence type="ECO:0000313" key="1">
    <source>
        <dbReference type="EMBL" id="KXN64843.1"/>
    </source>
</evidence>
<reference evidence="1 2" key="1">
    <citation type="journal article" date="2015" name="Genome Biol. Evol.">
        <title>Phylogenomic analyses indicate that early fungi evolved digesting cell walls of algal ancestors of land plants.</title>
        <authorList>
            <person name="Chang Y."/>
            <person name="Wang S."/>
            <person name="Sekimoto S."/>
            <person name="Aerts A.L."/>
            <person name="Choi C."/>
            <person name="Clum A."/>
            <person name="LaButti K.M."/>
            <person name="Lindquist E.A."/>
            <person name="Yee Ngan C."/>
            <person name="Ohm R.A."/>
            <person name="Salamov A.A."/>
            <person name="Grigoriev I.V."/>
            <person name="Spatafora J.W."/>
            <person name="Berbee M.L."/>
        </authorList>
    </citation>
    <scope>NUCLEOTIDE SEQUENCE [LARGE SCALE GENOMIC DNA]</scope>
    <source>
        <strain evidence="1 2">NRRL 28638</strain>
    </source>
</reference>
<proteinExistence type="predicted"/>
<dbReference type="AlphaFoldDB" id="A0A137NQ13"/>
<organism evidence="1 2">
    <name type="scientific">Conidiobolus coronatus (strain ATCC 28846 / CBS 209.66 / NRRL 28638)</name>
    <name type="common">Delacroixia coronata</name>
    <dbReference type="NCBI Taxonomy" id="796925"/>
    <lineage>
        <taxon>Eukaryota</taxon>
        <taxon>Fungi</taxon>
        <taxon>Fungi incertae sedis</taxon>
        <taxon>Zoopagomycota</taxon>
        <taxon>Entomophthoromycotina</taxon>
        <taxon>Entomophthoromycetes</taxon>
        <taxon>Entomophthorales</taxon>
        <taxon>Ancylistaceae</taxon>
        <taxon>Conidiobolus</taxon>
    </lineage>
</organism>
<accession>A0A137NQ13</accession>
<dbReference type="Proteomes" id="UP000070444">
    <property type="component" value="Unassembled WGS sequence"/>
</dbReference>